<dbReference type="AlphaFoldDB" id="A0AAN4RKC5"/>
<feature type="domain" description="NAD(P)-binding" evidence="1">
    <location>
        <begin position="8"/>
        <end position="206"/>
    </location>
</feature>
<dbReference type="InterPro" id="IPR051606">
    <property type="entry name" value="Polyketide_Oxido-like"/>
</dbReference>
<protein>
    <submittedName>
        <fullName evidence="3">NADH-flavin reductase</fullName>
    </submittedName>
</protein>
<name>A0AAN4RKC5_9ENTE</name>
<dbReference type="PANTHER" id="PTHR43355">
    <property type="entry name" value="FLAVIN REDUCTASE (NADPH)"/>
    <property type="match status" value="1"/>
</dbReference>
<evidence type="ECO:0000313" key="4">
    <source>
        <dbReference type="Proteomes" id="UP000886597"/>
    </source>
</evidence>
<dbReference type="Proteomes" id="UP000886607">
    <property type="component" value="Unassembled WGS sequence"/>
</dbReference>
<keyword evidence="5" id="KW-1185">Reference proteome</keyword>
<gene>
    <name evidence="2" type="ORF">TK11N_06550</name>
    <name evidence="3" type="ORF">TK2N_06990</name>
</gene>
<dbReference type="EMBL" id="BKBQ01000008">
    <property type="protein sequence ID" value="GEQ53855.1"/>
    <property type="molecule type" value="Genomic_DNA"/>
</dbReference>
<dbReference type="PANTHER" id="PTHR43355:SF2">
    <property type="entry name" value="FLAVIN REDUCTASE (NADPH)"/>
    <property type="match status" value="1"/>
</dbReference>
<evidence type="ECO:0000259" key="1">
    <source>
        <dbReference type="Pfam" id="PF13460"/>
    </source>
</evidence>
<evidence type="ECO:0000313" key="5">
    <source>
        <dbReference type="Proteomes" id="UP000886607"/>
    </source>
</evidence>
<accession>A0AAN4RKC5</accession>
<proteinExistence type="predicted"/>
<evidence type="ECO:0000313" key="2">
    <source>
        <dbReference type="EMBL" id="GEQ48803.1"/>
    </source>
</evidence>
<dbReference type="Proteomes" id="UP000886597">
    <property type="component" value="Unassembled WGS sequence"/>
</dbReference>
<evidence type="ECO:0000313" key="3">
    <source>
        <dbReference type="EMBL" id="GEQ53855.1"/>
    </source>
</evidence>
<dbReference type="GO" id="GO:0016646">
    <property type="term" value="F:oxidoreductase activity, acting on the CH-NH group of donors, NAD or NADP as acceptor"/>
    <property type="evidence" value="ECO:0007669"/>
    <property type="project" value="TreeGrafter"/>
</dbReference>
<reference evidence="3" key="2">
    <citation type="journal article" date="2020" name="Int. Dairy J.">
        <title>Lactic acid bacterial diversity in Brie cheese focusing on salt concentration and pH of isolation medium and characterisation of halophilic and alkaliphilic lactic acid bacterial isolates.</title>
        <authorList>
            <person name="Unno R."/>
            <person name="Matsutani M."/>
            <person name="Suzuki T."/>
            <person name="Kodama K."/>
            <person name="Matsushita H."/>
            <person name="Yamasato K."/>
            <person name="Koizumi Y."/>
            <person name="Ishikawa M."/>
        </authorList>
    </citation>
    <scope>NUCLEOTIDE SEQUENCE</scope>
    <source>
        <strain evidence="3">7C1</strain>
        <strain evidence="2">8C4</strain>
    </source>
</reference>
<reference evidence="3" key="1">
    <citation type="submission" date="2019-08" db="EMBL/GenBank/DDBJ databases">
        <authorList>
            <person name="Ishikawa M."/>
            <person name="Suzuki T."/>
            <person name="Matsutani M."/>
        </authorList>
    </citation>
    <scope>NUCLEOTIDE SEQUENCE</scope>
    <source>
        <strain evidence="3">7C1</strain>
        <strain evidence="2">8C4</strain>
    </source>
</reference>
<dbReference type="InterPro" id="IPR016040">
    <property type="entry name" value="NAD(P)-bd_dom"/>
</dbReference>
<dbReference type="EMBL" id="BKBO01000007">
    <property type="protein sequence ID" value="GEQ48803.1"/>
    <property type="molecule type" value="Genomic_DNA"/>
</dbReference>
<organism evidence="3 4">
    <name type="scientific">Tetragenococcus koreensis</name>
    <dbReference type="NCBI Taxonomy" id="290335"/>
    <lineage>
        <taxon>Bacteria</taxon>
        <taxon>Bacillati</taxon>
        <taxon>Bacillota</taxon>
        <taxon>Bacilli</taxon>
        <taxon>Lactobacillales</taxon>
        <taxon>Enterococcaceae</taxon>
        <taxon>Tetragenococcus</taxon>
    </lineage>
</organism>
<comment type="caution">
    <text evidence="3">The sequence shown here is derived from an EMBL/GenBank/DDBJ whole genome shotgun (WGS) entry which is preliminary data.</text>
</comment>
<sequence>MKRVLVLGATGKTGQLVLKELANRPSIQVIAGLRKSEDISRLSNLDSSIKTAVIDVEDSACLTKALNNVDVVVQAIRLRGDIPETSLVDMDRKIRQAIANQDEVSMIIVGGAGSLKKANGKRFWEDQNFPRKTLPRGIAHHKLRDYLEENSFKDPWTYLIPPPAFIPDGKRLGDYQKFNSMENEEIFLTKSISYADFAMAIVDAVLENWRGVYLIAAGQQLD</sequence>
<dbReference type="SUPFAM" id="SSF51735">
    <property type="entry name" value="NAD(P)-binding Rossmann-fold domains"/>
    <property type="match status" value="1"/>
</dbReference>
<dbReference type="InterPro" id="IPR036291">
    <property type="entry name" value="NAD(P)-bd_dom_sf"/>
</dbReference>
<dbReference type="Pfam" id="PF13460">
    <property type="entry name" value="NAD_binding_10"/>
    <property type="match status" value="1"/>
</dbReference>
<dbReference type="Gene3D" id="3.40.50.720">
    <property type="entry name" value="NAD(P)-binding Rossmann-like Domain"/>
    <property type="match status" value="1"/>
</dbReference>
<dbReference type="RefSeq" id="WP_202583612.1">
    <property type="nucleotide sequence ID" value="NZ_BKBO01000007.1"/>
</dbReference>